<accession>A0ABT8M7Y0</accession>
<proteinExistence type="predicted"/>
<gene>
    <name evidence="1" type="ORF">FGU65_03920</name>
</gene>
<name>A0ABT8M7Y0_9EURY</name>
<evidence type="ECO:0008006" key="3">
    <source>
        <dbReference type="Google" id="ProtNLM"/>
    </source>
</evidence>
<dbReference type="EMBL" id="VCYH01000002">
    <property type="protein sequence ID" value="MDN7024045.1"/>
    <property type="molecule type" value="Genomic_DNA"/>
</dbReference>
<comment type="caution">
    <text evidence="1">The sequence shown here is derived from an EMBL/GenBank/DDBJ whole genome shotgun (WGS) entry which is preliminary data.</text>
</comment>
<sequence length="256" mass="27555">MTTIDGIQKMGSTMKELLELSGSPVGVRIVKRADEIAEAEPAGGHRFCQALMRGRRGDHVVVTAETIACPAAARAFGFKPLPEALNSGKGLVGFGITAEEAVGQQMFAGMTTFEPGEIVQLDVFPQDAAGSEPDIVVVEDEVEKLMWIVLAYMHARRGERVSGSTAVLQATCVDSTIIPYVEDRLNYGFGCYGCRDATDMRPGEAIVGFPAHYLPEIVEHLEYLNQKALPHSRGKHAFAALTKQRGGDEQGSCSSL</sequence>
<dbReference type="InterPro" id="IPR003748">
    <property type="entry name" value="DUF169"/>
</dbReference>
<dbReference type="Proteomes" id="UP001168338">
    <property type="component" value="Unassembled WGS sequence"/>
</dbReference>
<dbReference type="PANTHER" id="PTHR37954">
    <property type="entry name" value="BLL4979 PROTEIN"/>
    <property type="match status" value="1"/>
</dbReference>
<organism evidence="1 2">
    <name type="scientific">Methanoculleus frigidifontis</name>
    <dbReference type="NCBI Taxonomy" id="2584085"/>
    <lineage>
        <taxon>Archaea</taxon>
        <taxon>Methanobacteriati</taxon>
        <taxon>Methanobacteriota</taxon>
        <taxon>Stenosarchaea group</taxon>
        <taxon>Methanomicrobia</taxon>
        <taxon>Methanomicrobiales</taxon>
        <taxon>Methanomicrobiaceae</taxon>
        <taxon>Methanoculleus</taxon>
    </lineage>
</organism>
<evidence type="ECO:0000313" key="2">
    <source>
        <dbReference type="Proteomes" id="UP001168338"/>
    </source>
</evidence>
<dbReference type="Pfam" id="PF02596">
    <property type="entry name" value="DUF169"/>
    <property type="match status" value="1"/>
</dbReference>
<protein>
    <recommendedName>
        <fullName evidence="3">DUF169 domain-containing protein</fullName>
    </recommendedName>
</protein>
<evidence type="ECO:0000313" key="1">
    <source>
        <dbReference type="EMBL" id="MDN7024045.1"/>
    </source>
</evidence>
<dbReference type="PANTHER" id="PTHR37954:SF3">
    <property type="entry name" value="DUF169 DOMAIN-CONTAINING PROTEIN"/>
    <property type="match status" value="1"/>
</dbReference>
<keyword evidence="2" id="KW-1185">Reference proteome</keyword>
<dbReference type="RefSeq" id="WP_301663131.1">
    <property type="nucleotide sequence ID" value="NZ_VCYH01000002.1"/>
</dbReference>
<reference evidence="1" key="1">
    <citation type="submission" date="2019-05" db="EMBL/GenBank/DDBJ databases">
        <title>Methanoculleus sp. FWC-SCC1, a methanogenic archaeon isolated from deep marine cold seep.</title>
        <authorList>
            <person name="Chen Y.-W."/>
            <person name="Chen S.-C."/>
            <person name="Teng N.-H."/>
            <person name="Lai M.-C."/>
        </authorList>
    </citation>
    <scope>NUCLEOTIDE SEQUENCE</scope>
    <source>
        <strain evidence="1">FWC-SCC1</strain>
    </source>
</reference>